<sequence>MRKLWWIINGVWLLLFSGLAIFIYFREVDAAGVVQTSELRWLSLALLGVVFIFVAIIQPIILFFLKKPKS</sequence>
<feature type="transmembrane region" description="Helical" evidence="1">
    <location>
        <begin position="7"/>
        <end position="25"/>
    </location>
</feature>
<proteinExistence type="predicted"/>
<gene>
    <name evidence="2" type="ordered locus">SSIL_1804</name>
</gene>
<evidence type="ECO:0000256" key="1">
    <source>
        <dbReference type="SAM" id="Phobius"/>
    </source>
</evidence>
<dbReference type="PATRIC" id="fig|1002809.3.peg.1826"/>
<dbReference type="Pfam" id="PF13061">
    <property type="entry name" value="DUF3923"/>
    <property type="match status" value="1"/>
</dbReference>
<dbReference type="STRING" id="1002809.SSIL_1804"/>
<name>F2FA92_SOLSS</name>
<dbReference type="EMBL" id="AP012157">
    <property type="protein sequence ID" value="BAK16227.1"/>
    <property type="molecule type" value="Genomic_DNA"/>
</dbReference>
<evidence type="ECO:0000313" key="2">
    <source>
        <dbReference type="EMBL" id="BAK16227.1"/>
    </source>
</evidence>
<dbReference type="InterPro" id="IPR025037">
    <property type="entry name" value="DUF3923"/>
</dbReference>
<protein>
    <submittedName>
        <fullName evidence="2">Na+-transporting NADH:ubiquinone oxidoreductase, subunit NqrB</fullName>
    </submittedName>
</protein>
<dbReference type="AlphaFoldDB" id="F2FA92"/>
<keyword evidence="1" id="KW-1133">Transmembrane helix</keyword>
<dbReference type="KEGG" id="siv:SSIL_1804"/>
<dbReference type="Proteomes" id="UP000006691">
    <property type="component" value="Chromosome"/>
</dbReference>
<evidence type="ECO:0000313" key="3">
    <source>
        <dbReference type="Proteomes" id="UP000006691"/>
    </source>
</evidence>
<dbReference type="RefSeq" id="WP_014823565.1">
    <property type="nucleotide sequence ID" value="NC_018065.1"/>
</dbReference>
<keyword evidence="3" id="KW-1185">Reference proteome</keyword>
<dbReference type="eggNOG" id="ENOG5030BVC">
    <property type="taxonomic scope" value="Bacteria"/>
</dbReference>
<organism evidence="2 3">
    <name type="scientific">Solibacillus silvestris (strain StLB046)</name>
    <name type="common">Bacillus silvestris</name>
    <dbReference type="NCBI Taxonomy" id="1002809"/>
    <lineage>
        <taxon>Bacteria</taxon>
        <taxon>Bacillati</taxon>
        <taxon>Bacillota</taxon>
        <taxon>Bacilli</taxon>
        <taxon>Bacillales</taxon>
        <taxon>Caryophanaceae</taxon>
        <taxon>Solibacillus</taxon>
    </lineage>
</organism>
<feature type="transmembrane region" description="Helical" evidence="1">
    <location>
        <begin position="45"/>
        <end position="65"/>
    </location>
</feature>
<reference evidence="3" key="1">
    <citation type="submission" date="2011-04" db="EMBL/GenBank/DDBJ databases">
        <title>Genome sequence of Solibacillus silvestris StLB046.</title>
        <authorList>
            <person name="Morohoshi T."/>
            <person name="Someya N."/>
            <person name="Ikeda T."/>
        </authorList>
    </citation>
    <scope>NUCLEOTIDE SEQUENCE [LARGE SCALE GENOMIC DNA]</scope>
    <source>
        <strain evidence="3">StLB046</strain>
    </source>
</reference>
<accession>F2FA92</accession>
<keyword evidence="1" id="KW-0472">Membrane</keyword>
<reference evidence="2 3" key="2">
    <citation type="journal article" date="2012" name="J. Biosci. Bioeng.">
        <title>Complete genome sequence and characterization of the N-acylhomoserine lactone-degrading gene of the potato leaf-associated Solibacillus silvestris.</title>
        <authorList>
            <person name="Morohoshi T."/>
            <person name="Tominaga Y."/>
            <person name="Someya N."/>
            <person name="Ikeda T."/>
        </authorList>
    </citation>
    <scope>NUCLEOTIDE SEQUENCE [LARGE SCALE GENOMIC DNA]</scope>
    <source>
        <strain evidence="2 3">StLB046</strain>
    </source>
</reference>
<keyword evidence="1" id="KW-0812">Transmembrane</keyword>
<dbReference type="HOGENOM" id="CLU_182189_1_0_9"/>